<keyword evidence="1 5" id="KW-1003">Cell membrane</keyword>
<name>A0A556PMD3_9BACI</name>
<dbReference type="Proteomes" id="UP000316425">
    <property type="component" value="Unassembled WGS sequence"/>
</dbReference>
<organism evidence="6 7">
    <name type="scientific">Allobacillus salarius</name>
    <dbReference type="NCBI Taxonomy" id="1955272"/>
    <lineage>
        <taxon>Bacteria</taxon>
        <taxon>Bacillati</taxon>
        <taxon>Bacillota</taxon>
        <taxon>Bacilli</taxon>
        <taxon>Bacillales</taxon>
        <taxon>Bacillaceae</taxon>
        <taxon>Allobacillus</taxon>
    </lineage>
</organism>
<accession>A0A556PMD3</accession>
<evidence type="ECO:0000313" key="6">
    <source>
        <dbReference type="EMBL" id="TSJ65547.1"/>
    </source>
</evidence>
<gene>
    <name evidence="6" type="ORF">FPQ13_07005</name>
</gene>
<reference evidence="6 7" key="1">
    <citation type="submission" date="2019-07" db="EMBL/GenBank/DDBJ databases">
        <title>Allobacillus sp. nov. SKP isolated from shrimp paste of Euphausiacea.</title>
        <authorList>
            <person name="Kanchanasin P."/>
            <person name="Tanasupawat S."/>
            <person name="Shi W."/>
            <person name="Wu L."/>
            <person name="Ma J."/>
        </authorList>
    </citation>
    <scope>NUCLEOTIDE SEQUENCE [LARGE SCALE GENOMIC DNA]</scope>
    <source>
        <strain evidence="6 7">SKP4-8</strain>
    </source>
</reference>
<comment type="caution">
    <text evidence="6">The sequence shown here is derived from an EMBL/GenBank/DDBJ whole genome shotgun (WGS) entry which is preliminary data.</text>
</comment>
<evidence type="ECO:0000256" key="4">
    <source>
        <dbReference type="ARBA" id="ARBA00023136"/>
    </source>
</evidence>
<keyword evidence="7" id="KW-1185">Reference proteome</keyword>
<evidence type="ECO:0000313" key="7">
    <source>
        <dbReference type="Proteomes" id="UP000316425"/>
    </source>
</evidence>
<evidence type="ECO:0000256" key="2">
    <source>
        <dbReference type="ARBA" id="ARBA00022692"/>
    </source>
</evidence>
<dbReference type="GO" id="GO:0005886">
    <property type="term" value="C:plasma membrane"/>
    <property type="evidence" value="ECO:0007669"/>
    <property type="project" value="UniProtKB-SubCell"/>
</dbReference>
<dbReference type="InterPro" id="IPR010899">
    <property type="entry name" value="UPF0344"/>
</dbReference>
<dbReference type="Pfam" id="PF07457">
    <property type="entry name" value="DUF1516"/>
    <property type="match status" value="1"/>
</dbReference>
<keyword evidence="3 5" id="KW-1133">Transmembrane helix</keyword>
<feature type="transmembrane region" description="Helical" evidence="5">
    <location>
        <begin position="100"/>
        <end position="118"/>
    </location>
</feature>
<dbReference type="HAMAP" id="MF_01536">
    <property type="entry name" value="UPF0344"/>
    <property type="match status" value="1"/>
</dbReference>
<feature type="transmembrane region" description="Helical" evidence="5">
    <location>
        <begin position="6"/>
        <end position="25"/>
    </location>
</feature>
<keyword evidence="2 5" id="KW-0812">Transmembrane</keyword>
<dbReference type="EMBL" id="VMHE01000009">
    <property type="protein sequence ID" value="TSJ65547.1"/>
    <property type="molecule type" value="Genomic_DNA"/>
</dbReference>
<feature type="transmembrane region" description="Helical" evidence="5">
    <location>
        <begin position="37"/>
        <end position="58"/>
    </location>
</feature>
<evidence type="ECO:0000256" key="1">
    <source>
        <dbReference type="ARBA" id="ARBA00022475"/>
    </source>
</evidence>
<evidence type="ECO:0000256" key="5">
    <source>
        <dbReference type="HAMAP-Rule" id="MF_01536"/>
    </source>
</evidence>
<proteinExistence type="inferred from homology"/>
<keyword evidence="4 5" id="KW-0472">Membrane</keyword>
<dbReference type="RefSeq" id="WP_144088620.1">
    <property type="nucleotide sequence ID" value="NZ_VMHE01000009.1"/>
</dbReference>
<sequence>MTHLHITTWAVGIILFFVVLALTGKEGKEKAAKITHMVLRLFYVLILLTGLELFFRFYIGAPWSETTEALVKSAGGVWIIAAMEMILIRGKKGKPTFGGWLQFAIALILTIALGFGRLPMGILP</sequence>
<evidence type="ECO:0000256" key="3">
    <source>
        <dbReference type="ARBA" id="ARBA00022989"/>
    </source>
</evidence>
<comment type="subcellular location">
    <subcellularLocation>
        <location evidence="5">Cell membrane</location>
        <topology evidence="5">Multi-pass membrane protein</topology>
    </subcellularLocation>
</comment>
<dbReference type="AlphaFoldDB" id="A0A556PMD3"/>
<dbReference type="OrthoDB" id="2365314at2"/>
<protein>
    <recommendedName>
        <fullName evidence="5">UPF0344 protein FPQ13_07005</fullName>
    </recommendedName>
</protein>
<comment type="similarity">
    <text evidence="5">Belongs to the UPF0344 family.</text>
</comment>
<feature type="transmembrane region" description="Helical" evidence="5">
    <location>
        <begin position="70"/>
        <end position="88"/>
    </location>
</feature>